<dbReference type="Gene3D" id="2.130.10.10">
    <property type="entry name" value="YVTN repeat-like/Quinoprotein amine dehydrogenase"/>
    <property type="match status" value="2"/>
</dbReference>
<dbReference type="EMBL" id="JAUEPL010000010">
    <property type="protein sequence ID" value="MDN3294337.1"/>
    <property type="molecule type" value="Genomic_DNA"/>
</dbReference>
<evidence type="ECO:0000313" key="3">
    <source>
        <dbReference type="Proteomes" id="UP001174050"/>
    </source>
</evidence>
<evidence type="ECO:0000256" key="1">
    <source>
        <dbReference type="SAM" id="MobiDB-lite"/>
    </source>
</evidence>
<dbReference type="CDD" id="cd15482">
    <property type="entry name" value="Sialidase_non-viral"/>
    <property type="match status" value="1"/>
</dbReference>
<reference evidence="2" key="1">
    <citation type="submission" date="2023-06" db="EMBL/GenBank/DDBJ databases">
        <title>WGS-Sequencing of Streptomyces ficellus isolate 21 collected from sand in Gara Djebilet Iron Mine in Algeria.</title>
        <authorList>
            <person name="Zegers G.P."/>
            <person name="Gomez A."/>
            <person name="Gueddou A."/>
            <person name="Zahara A.F."/>
            <person name="Worth M."/>
            <person name="Sevigny J.L."/>
            <person name="Tisa L."/>
        </authorList>
    </citation>
    <scope>NUCLEOTIDE SEQUENCE</scope>
    <source>
        <strain evidence="2">AS11</strain>
    </source>
</reference>
<dbReference type="NCBIfam" id="NF045728">
    <property type="entry name" value="glycosyl_F510_1955"/>
    <property type="match status" value="1"/>
</dbReference>
<feature type="compositionally biased region" description="Polar residues" evidence="1">
    <location>
        <begin position="1"/>
        <end position="10"/>
    </location>
</feature>
<name>A0ABT7Z4E0_9ACTN</name>
<proteinExistence type="predicted"/>
<organism evidence="2 3">
    <name type="scientific">Streptomyces ficellus</name>
    <dbReference type="NCBI Taxonomy" id="1977088"/>
    <lineage>
        <taxon>Bacteria</taxon>
        <taxon>Bacillati</taxon>
        <taxon>Actinomycetota</taxon>
        <taxon>Actinomycetes</taxon>
        <taxon>Kitasatosporales</taxon>
        <taxon>Streptomycetaceae</taxon>
        <taxon>Streptomyces</taxon>
    </lineage>
</organism>
<protein>
    <submittedName>
        <fullName evidence="2">Exo-alpha-sialidase</fullName>
    </submittedName>
</protein>
<evidence type="ECO:0000313" key="2">
    <source>
        <dbReference type="EMBL" id="MDN3294337.1"/>
    </source>
</evidence>
<gene>
    <name evidence="2" type="ORF">QWM81_09800</name>
</gene>
<feature type="region of interest" description="Disordered" evidence="1">
    <location>
        <begin position="1"/>
        <end position="24"/>
    </location>
</feature>
<dbReference type="RefSeq" id="WP_290111384.1">
    <property type="nucleotide sequence ID" value="NZ_JAUEPL010000010.1"/>
</dbReference>
<sequence>MASVNTATKTDPSRRPHRRRPAAVGTAAAGALLLAACGGGATTTGGDAPAGGHGPEHAPAVHSHIHGLGIDPDGGGLYVATHEGIFTADASGRPQPVGESKDDFMGFTVAGKGTFLASGHPAPGGDQPGSHGLIKSTDAGKSWKTTSLKGEADFHALDYAKNTIYGYDSSGGLLRVSEDGVTWQDRARLQALDIAVNPADPDLIVATTSEGVARSADGGRTFAPGRLPAMEFVSWASPDALFGVDFTGALSVSADGGATWKKTATVPGGQPQALTAVNARHILAATQNGVYESKDAGKTFTKRLAVADGGH</sequence>
<dbReference type="SUPFAM" id="SSF110296">
    <property type="entry name" value="Oligoxyloglucan reducing end-specific cellobiohydrolase"/>
    <property type="match status" value="1"/>
</dbReference>
<dbReference type="InterPro" id="IPR054817">
    <property type="entry name" value="Glycosyl_F510_1955-like"/>
</dbReference>
<dbReference type="InterPro" id="IPR015943">
    <property type="entry name" value="WD40/YVTN_repeat-like_dom_sf"/>
</dbReference>
<keyword evidence="3" id="KW-1185">Reference proteome</keyword>
<accession>A0ABT7Z4E0</accession>
<comment type="caution">
    <text evidence="2">The sequence shown here is derived from an EMBL/GenBank/DDBJ whole genome shotgun (WGS) entry which is preliminary data.</text>
</comment>
<feature type="region of interest" description="Disordered" evidence="1">
    <location>
        <begin position="45"/>
        <end position="67"/>
    </location>
</feature>
<dbReference type="Proteomes" id="UP001174050">
    <property type="component" value="Unassembled WGS sequence"/>
</dbReference>